<dbReference type="Pfam" id="PF12720">
    <property type="entry name" value="DUF3807"/>
    <property type="match status" value="1"/>
</dbReference>
<sequence length="255" mass="28468">MALKVPRISQAEIASFHEAHFSASAIVAFRTDFFPIISQDHTHPIFHGQLQECEDQSEGNGQTWAEDDYEEDDGLGYYADGVKRTLTDEQIEIFRHSEVEALRRGEDKAAKLRHQSAELHRLARSNAEAEHDDIDAGELVEDGGGRAQALPSCSKVSAGAQRSGSEDGELEDDGDGTSQHMTEAEAKRLKKKRARQRKQANKNKKFNPKPKMDLRKRTWDVVDAGMDSLDYDELEGVRAPGSGVASKRRQISYDD</sequence>
<protein>
    <submittedName>
        <fullName evidence="2">Uncharacterized protein</fullName>
    </submittedName>
</protein>
<dbReference type="STRING" id="196109.A0A136J1U6"/>
<dbReference type="InterPro" id="IPR024526">
    <property type="entry name" value="DUF3807"/>
</dbReference>
<dbReference type="PANTHER" id="PTHR40642">
    <property type="entry name" value="YALI0F31295P"/>
    <property type="match status" value="1"/>
</dbReference>
<reference evidence="3" key="1">
    <citation type="submission" date="2016-02" db="EMBL/GenBank/DDBJ databases">
        <title>Draft genome sequence of Microdochium bolleyi, a fungal endophyte of beachgrass.</title>
        <authorList>
            <consortium name="DOE Joint Genome Institute"/>
            <person name="David A.S."/>
            <person name="May G."/>
            <person name="Haridas S."/>
            <person name="Lim J."/>
            <person name="Wang M."/>
            <person name="Labutti K."/>
            <person name="Lipzen A."/>
            <person name="Barry K."/>
            <person name="Grigoriev I.V."/>
        </authorList>
    </citation>
    <scope>NUCLEOTIDE SEQUENCE [LARGE SCALE GENOMIC DNA]</scope>
    <source>
        <strain evidence="3">J235TASD1</strain>
    </source>
</reference>
<feature type="region of interest" description="Disordered" evidence="1">
    <location>
        <begin position="124"/>
        <end position="217"/>
    </location>
</feature>
<dbReference type="Proteomes" id="UP000070501">
    <property type="component" value="Unassembled WGS sequence"/>
</dbReference>
<evidence type="ECO:0000256" key="1">
    <source>
        <dbReference type="SAM" id="MobiDB-lite"/>
    </source>
</evidence>
<proteinExistence type="predicted"/>
<organism evidence="2 3">
    <name type="scientific">Microdochium bolleyi</name>
    <dbReference type="NCBI Taxonomy" id="196109"/>
    <lineage>
        <taxon>Eukaryota</taxon>
        <taxon>Fungi</taxon>
        <taxon>Dikarya</taxon>
        <taxon>Ascomycota</taxon>
        <taxon>Pezizomycotina</taxon>
        <taxon>Sordariomycetes</taxon>
        <taxon>Xylariomycetidae</taxon>
        <taxon>Xylariales</taxon>
        <taxon>Microdochiaceae</taxon>
        <taxon>Microdochium</taxon>
    </lineage>
</organism>
<dbReference type="OrthoDB" id="5422320at2759"/>
<feature type="compositionally biased region" description="Acidic residues" evidence="1">
    <location>
        <begin position="166"/>
        <end position="175"/>
    </location>
</feature>
<keyword evidence="3" id="KW-1185">Reference proteome</keyword>
<evidence type="ECO:0000313" key="2">
    <source>
        <dbReference type="EMBL" id="KXJ91188.1"/>
    </source>
</evidence>
<dbReference type="AlphaFoldDB" id="A0A136J1U6"/>
<accession>A0A136J1U6</accession>
<dbReference type="InParanoid" id="A0A136J1U6"/>
<dbReference type="PANTHER" id="PTHR40642:SF1">
    <property type="entry name" value="YALI0F31295P"/>
    <property type="match status" value="1"/>
</dbReference>
<feature type="compositionally biased region" description="Basic residues" evidence="1">
    <location>
        <begin position="188"/>
        <end position="208"/>
    </location>
</feature>
<dbReference type="EMBL" id="KQ964250">
    <property type="protein sequence ID" value="KXJ91188.1"/>
    <property type="molecule type" value="Genomic_DNA"/>
</dbReference>
<feature type="compositionally biased region" description="Acidic residues" evidence="1">
    <location>
        <begin position="130"/>
        <end position="141"/>
    </location>
</feature>
<evidence type="ECO:0000313" key="3">
    <source>
        <dbReference type="Proteomes" id="UP000070501"/>
    </source>
</evidence>
<name>A0A136J1U6_9PEZI</name>
<gene>
    <name evidence="2" type="ORF">Micbo1qcDRAFT_63472</name>
</gene>